<reference evidence="1" key="1">
    <citation type="submission" date="2019-11" db="EMBL/GenBank/DDBJ databases">
        <title>Genomic insights into an expanded diversity of filamentous marine cyanobacteria reveals the extraordinary biosynthetic potential of Moorea and Okeania.</title>
        <authorList>
            <person name="Ferreira Leao T."/>
            <person name="Wang M."/>
            <person name="Moss N."/>
            <person name="Da Silva R."/>
            <person name="Sanders J."/>
            <person name="Nurk S."/>
            <person name="Gurevich A."/>
            <person name="Humphrey G."/>
            <person name="Reher R."/>
            <person name="Zhu Q."/>
            <person name="Belda-Ferre P."/>
            <person name="Glukhov E."/>
            <person name="Rex R."/>
            <person name="Dorrestein P.C."/>
            <person name="Knight R."/>
            <person name="Pevzner P."/>
            <person name="Gerwick W.H."/>
            <person name="Gerwick L."/>
        </authorList>
    </citation>
    <scope>NUCLEOTIDE SEQUENCE</scope>
    <source>
        <strain evidence="1">SIO1C4</strain>
    </source>
</reference>
<gene>
    <name evidence="1" type="ORF">F6J89_20850</name>
</gene>
<dbReference type="AlphaFoldDB" id="A0A6B3NEH1"/>
<organism evidence="1">
    <name type="scientific">Symploca sp. SIO1C4</name>
    <dbReference type="NCBI Taxonomy" id="2607765"/>
    <lineage>
        <taxon>Bacteria</taxon>
        <taxon>Bacillati</taxon>
        <taxon>Cyanobacteriota</taxon>
        <taxon>Cyanophyceae</taxon>
        <taxon>Coleofasciculales</taxon>
        <taxon>Coleofasciculaceae</taxon>
        <taxon>Symploca</taxon>
    </lineage>
</organism>
<dbReference type="Gene3D" id="2.60.120.10">
    <property type="entry name" value="Jelly Rolls"/>
    <property type="match status" value="1"/>
</dbReference>
<evidence type="ECO:0000313" key="1">
    <source>
        <dbReference type="EMBL" id="NER29997.1"/>
    </source>
</evidence>
<accession>A0A6B3NEH1</accession>
<dbReference type="InterPro" id="IPR011051">
    <property type="entry name" value="RmlC_Cupin_sf"/>
</dbReference>
<dbReference type="InterPro" id="IPR014710">
    <property type="entry name" value="RmlC-like_jellyroll"/>
</dbReference>
<dbReference type="CDD" id="cd10548">
    <property type="entry name" value="cupin_CDO"/>
    <property type="match status" value="1"/>
</dbReference>
<protein>
    <submittedName>
        <fullName evidence="1">Cupin</fullName>
    </submittedName>
</protein>
<proteinExistence type="predicted"/>
<comment type="caution">
    <text evidence="1">The sequence shown here is derived from an EMBL/GenBank/DDBJ whole genome shotgun (WGS) entry which is preliminary data.</text>
</comment>
<dbReference type="EMBL" id="JAAHFQ010000467">
    <property type="protein sequence ID" value="NER29997.1"/>
    <property type="molecule type" value="Genomic_DNA"/>
</dbReference>
<name>A0A6B3NEH1_9CYAN</name>
<dbReference type="SUPFAM" id="SSF51182">
    <property type="entry name" value="RmlC-like cupins"/>
    <property type="match status" value="1"/>
</dbReference>
<sequence>MGSKDIFVTGNGQLQVCQSLREWDFLRENYRLYRFLTEVEDILSTTENEYAFLPKIRTLVRQLITNSYWWQIQDLEPCNKTGTSVKLLYDELGFPLTVQIVKFLPGVTSTIHNHGTWGVVAMLKGQEKNTFWKPTITADFKDKTECKDKIELVGEQIIFPGDIISFTSDAIHCVEAMGDEPTITFNLYGETNSSMRFEFDSITHCARRF</sequence>